<dbReference type="Pfam" id="PF05701">
    <property type="entry name" value="WEMBL"/>
    <property type="match status" value="1"/>
</dbReference>
<accession>A0A251VF90</accession>
<reference evidence="5 7" key="1">
    <citation type="journal article" date="2017" name="Nature">
        <title>The sunflower genome provides insights into oil metabolism, flowering and Asterid evolution.</title>
        <authorList>
            <person name="Badouin H."/>
            <person name="Gouzy J."/>
            <person name="Grassa C.J."/>
            <person name="Murat F."/>
            <person name="Staton S.E."/>
            <person name="Cottret L."/>
            <person name="Lelandais-Briere C."/>
            <person name="Owens G.L."/>
            <person name="Carrere S."/>
            <person name="Mayjonade B."/>
            <person name="Legrand L."/>
            <person name="Gill N."/>
            <person name="Kane N.C."/>
            <person name="Bowers J.E."/>
            <person name="Hubner S."/>
            <person name="Bellec A."/>
            <person name="Berard A."/>
            <person name="Berges H."/>
            <person name="Blanchet N."/>
            <person name="Boniface M.C."/>
            <person name="Brunel D."/>
            <person name="Catrice O."/>
            <person name="Chaidir N."/>
            <person name="Claudel C."/>
            <person name="Donnadieu C."/>
            <person name="Faraut T."/>
            <person name="Fievet G."/>
            <person name="Helmstetter N."/>
            <person name="King M."/>
            <person name="Knapp S.J."/>
            <person name="Lai Z."/>
            <person name="Le Paslier M.C."/>
            <person name="Lippi Y."/>
            <person name="Lorenzon L."/>
            <person name="Mandel J.R."/>
            <person name="Marage G."/>
            <person name="Marchand G."/>
            <person name="Marquand E."/>
            <person name="Bret-Mestries E."/>
            <person name="Morien E."/>
            <person name="Nambeesan S."/>
            <person name="Nguyen T."/>
            <person name="Pegot-Espagnet P."/>
            <person name="Pouilly N."/>
            <person name="Raftis F."/>
            <person name="Sallet E."/>
            <person name="Schiex T."/>
            <person name="Thomas J."/>
            <person name="Vandecasteele C."/>
            <person name="Vares D."/>
            <person name="Vear F."/>
            <person name="Vautrin S."/>
            <person name="Crespi M."/>
            <person name="Mangin B."/>
            <person name="Burke J.M."/>
            <person name="Salse J."/>
            <person name="Munos S."/>
            <person name="Vincourt P."/>
            <person name="Rieseberg L.H."/>
            <person name="Langlade N.B."/>
        </authorList>
    </citation>
    <scope>NUCLEOTIDE SEQUENCE [LARGE SCALE GENOMIC DNA]</scope>
    <source>
        <strain evidence="7">cv. SF193</strain>
        <tissue evidence="5">Leaves</tissue>
    </source>
</reference>
<evidence type="ECO:0000313" key="6">
    <source>
        <dbReference type="EMBL" id="OTG33873.1"/>
    </source>
</evidence>
<evidence type="ECO:0000313" key="5">
    <source>
        <dbReference type="EMBL" id="KAF5817669.1"/>
    </source>
</evidence>
<feature type="compositionally biased region" description="Basic and acidic residues" evidence="4">
    <location>
        <begin position="1"/>
        <end position="11"/>
    </location>
</feature>
<evidence type="ECO:0000256" key="1">
    <source>
        <dbReference type="ARBA" id="ARBA00005485"/>
    </source>
</evidence>
<dbReference type="InParanoid" id="A0A251VF90"/>
<feature type="compositionally biased region" description="Basic and acidic residues" evidence="4">
    <location>
        <begin position="71"/>
        <end position="126"/>
    </location>
</feature>
<dbReference type="EMBL" id="CM007891">
    <property type="protein sequence ID" value="OTG33873.1"/>
    <property type="molecule type" value="Genomic_DNA"/>
</dbReference>
<feature type="coiled-coil region" evidence="3">
    <location>
        <begin position="412"/>
        <end position="502"/>
    </location>
</feature>
<dbReference type="AlphaFoldDB" id="A0A251VF90"/>
<dbReference type="PANTHER" id="PTHR32054">
    <property type="entry name" value="HEAVY CHAIN, PUTATIVE, EXPRESSED-RELATED-RELATED"/>
    <property type="match status" value="1"/>
</dbReference>
<name>A0A251VF90_HELAN</name>
<protein>
    <submittedName>
        <fullName evidence="6">Putative WEB family</fullName>
    </submittedName>
    <submittedName>
        <fullName evidence="5">WEB family protein</fullName>
    </submittedName>
</protein>
<reference evidence="6" key="2">
    <citation type="submission" date="2017-02" db="EMBL/GenBank/DDBJ databases">
        <title>Sunflower complete genome.</title>
        <authorList>
            <person name="Langlade N."/>
            <person name="Munos S."/>
        </authorList>
    </citation>
    <scope>NUCLEOTIDE SEQUENCE [LARGE SCALE GENOMIC DNA]</scope>
    <source>
        <tissue evidence="6">Leaves</tissue>
    </source>
</reference>
<evidence type="ECO:0000313" key="7">
    <source>
        <dbReference type="Proteomes" id="UP000215914"/>
    </source>
</evidence>
<feature type="coiled-coil region" evidence="3">
    <location>
        <begin position="150"/>
        <end position="386"/>
    </location>
</feature>
<dbReference type="PANTHER" id="PTHR32054:SF89">
    <property type="entry name" value="WEB FAMILY, PREFOLDIN-RELATED"/>
    <property type="match status" value="1"/>
</dbReference>
<feature type="region of interest" description="Disordered" evidence="4">
    <location>
        <begin position="1"/>
        <end position="131"/>
    </location>
</feature>
<keyword evidence="2 3" id="KW-0175">Coiled coil</keyword>
<evidence type="ECO:0000256" key="3">
    <source>
        <dbReference type="SAM" id="Coils"/>
    </source>
</evidence>
<feature type="coiled-coil region" evidence="3">
    <location>
        <begin position="531"/>
        <end position="558"/>
    </location>
</feature>
<keyword evidence="7" id="KW-1185">Reference proteome</keyword>
<reference evidence="5" key="3">
    <citation type="submission" date="2020-06" db="EMBL/GenBank/DDBJ databases">
        <title>Helianthus annuus Genome sequencing and assembly Release 2.</title>
        <authorList>
            <person name="Gouzy J."/>
            <person name="Langlade N."/>
            <person name="Munos S."/>
        </authorList>
    </citation>
    <scope>NUCLEOTIDE SEQUENCE</scope>
    <source>
        <tissue evidence="5">Leaves</tissue>
    </source>
</reference>
<feature type="region of interest" description="Disordered" evidence="4">
    <location>
        <begin position="654"/>
        <end position="730"/>
    </location>
</feature>
<evidence type="ECO:0000256" key="2">
    <source>
        <dbReference type="ARBA" id="ARBA00023054"/>
    </source>
</evidence>
<evidence type="ECO:0000256" key="4">
    <source>
        <dbReference type="SAM" id="MobiDB-lite"/>
    </source>
</evidence>
<dbReference type="OrthoDB" id="1931671at2759"/>
<dbReference type="OMA" id="WVHEANE"/>
<feature type="compositionally biased region" description="Basic and acidic residues" evidence="4">
    <location>
        <begin position="47"/>
        <end position="64"/>
    </location>
</feature>
<proteinExistence type="inferred from homology"/>
<dbReference type="EMBL" id="MNCJ02000317">
    <property type="protein sequence ID" value="KAF5817669.1"/>
    <property type="molecule type" value="Genomic_DNA"/>
</dbReference>
<dbReference type="GO" id="GO:0009904">
    <property type="term" value="P:chloroplast accumulation movement"/>
    <property type="evidence" value="ECO:0000318"/>
    <property type="project" value="GO_Central"/>
</dbReference>
<feature type="compositionally biased region" description="Basic and acidic residues" evidence="4">
    <location>
        <begin position="655"/>
        <end position="688"/>
    </location>
</feature>
<organism evidence="6 7">
    <name type="scientific">Helianthus annuus</name>
    <name type="common">Common sunflower</name>
    <dbReference type="NCBI Taxonomy" id="4232"/>
    <lineage>
        <taxon>Eukaryota</taxon>
        <taxon>Viridiplantae</taxon>
        <taxon>Streptophyta</taxon>
        <taxon>Embryophyta</taxon>
        <taxon>Tracheophyta</taxon>
        <taxon>Spermatophyta</taxon>
        <taxon>Magnoliopsida</taxon>
        <taxon>eudicotyledons</taxon>
        <taxon>Gunneridae</taxon>
        <taxon>Pentapetalae</taxon>
        <taxon>asterids</taxon>
        <taxon>campanulids</taxon>
        <taxon>Asterales</taxon>
        <taxon>Asteraceae</taxon>
        <taxon>Asteroideae</taxon>
        <taxon>Heliantheae alliance</taxon>
        <taxon>Heliantheae</taxon>
        <taxon>Helianthus</taxon>
    </lineage>
</organism>
<gene>
    <name evidence="6" type="ORF">HannXRQ_Chr02g0039441</name>
    <name evidence="5" type="ORF">HanXRQr2_Chr02g0055781</name>
</gene>
<comment type="similarity">
    <text evidence="1">Belongs to the WEB family.</text>
</comment>
<dbReference type="STRING" id="4232.A0A251VF90"/>
<sequence length="754" mass="84547">MDEEKVGEKNSNEANPGDQDSPDYGSEDSFVTPDSSSGRFNIDVSPNEDRSGSGKRSEKHDSKDSGSSNKQPEKNESKDSGSNKQPEKNESKDSGSNKQPEKNELKDSGSNKQPEKGDSKDGHVVDTAKPLSVKEAVSKFGAIVDWKTHRAQKNERRKFIEQELEKAQEEIPIFKQKSELAEQAKQKALKHLDGTKRLIQELKLNLERAQTEERQAKQDSELAQLRLQELEQGITDESSSVAAKTQLEVAKARHENAASELITARAELEETCRDYEILISERDFAVQKAKEEVSAARELEEEVENLTIQLITTKESIEHIHVSHLETEEHWVHEANERDQELLALDQELKRTEQELEKVKQEIVRAEDLKSKLQTASRLLHSLKDELAVYMQGKVPEEDHEKFTRKDVQSGVAIAKKNLDEVIRNIEKTTEEIMSLKTAAKSLTAQLEGEKQVLENIRKQKGLGADTVVNLESEMKRARLELEEIRRKEKEAREKLVELPKQLQKAGEDAEHAKLFAEGARLVLKRAKIAADQSKNEASSILSQLATIEKEIEAARAQEKLALGAISALYESESARITKKEDPKGGITITLEEYYELSKRAHDAEEAAGKRVGEAMAQIDEAKESEMQSLNKLLQLNSEIAAQKEALNVALQKAEMAKESKSNIEDELKRRNGETREEVGLSSRDETSKTQNETTSDKLVASSSSKKEGSSKGKSNTNEGKSSSVRGLFKKKKFMPKFSLMFMGKKKSTSNKHS</sequence>
<feature type="compositionally biased region" description="Polar residues" evidence="4">
    <location>
        <begin position="716"/>
        <end position="725"/>
    </location>
</feature>
<dbReference type="Proteomes" id="UP000215914">
    <property type="component" value="Chromosome 2"/>
</dbReference>
<dbReference type="GO" id="GO:0005829">
    <property type="term" value="C:cytosol"/>
    <property type="evidence" value="ECO:0000318"/>
    <property type="project" value="GO_Central"/>
</dbReference>
<dbReference type="GO" id="GO:0009903">
    <property type="term" value="P:chloroplast avoidance movement"/>
    <property type="evidence" value="ECO:0000318"/>
    <property type="project" value="GO_Central"/>
</dbReference>
<dbReference type="InterPro" id="IPR008545">
    <property type="entry name" value="Web"/>
</dbReference>
<dbReference type="Gramene" id="mRNA:HanXRQr2_Chr02g0055781">
    <property type="protein sequence ID" value="mRNA:HanXRQr2_Chr02g0055781"/>
    <property type="gene ID" value="HanXRQr2_Chr02g0055781"/>
</dbReference>